<feature type="signal peptide" evidence="3">
    <location>
        <begin position="1"/>
        <end position="25"/>
    </location>
</feature>
<dbReference type="EMBL" id="QSBM01000002">
    <property type="protein sequence ID" value="RGX32075.1"/>
    <property type="molecule type" value="Genomic_DNA"/>
</dbReference>
<evidence type="ECO:0000256" key="1">
    <source>
        <dbReference type="SAM" id="MobiDB-lite"/>
    </source>
</evidence>
<reference evidence="4 5" key="1">
    <citation type="submission" date="2018-08" db="EMBL/GenBank/DDBJ databases">
        <title>A genome reference for cultivated species of the human gut microbiota.</title>
        <authorList>
            <person name="Zou Y."/>
            <person name="Xue W."/>
            <person name="Luo G."/>
        </authorList>
    </citation>
    <scope>NUCLEOTIDE SEQUENCE [LARGE SCALE GENOMIC DNA]</scope>
    <source>
        <strain evidence="4 5">AF04-15</strain>
    </source>
</reference>
<evidence type="ECO:0000256" key="2">
    <source>
        <dbReference type="SAM" id="Phobius"/>
    </source>
</evidence>
<feature type="compositionally biased region" description="Low complexity" evidence="1">
    <location>
        <begin position="226"/>
        <end position="235"/>
    </location>
</feature>
<feature type="chain" id="PRO_5019011201" description="LPXTG cell wall anchor domain-containing protein" evidence="3">
    <location>
        <begin position="26"/>
        <end position="280"/>
    </location>
</feature>
<keyword evidence="3" id="KW-0732">Signal</keyword>
<feature type="transmembrane region" description="Helical" evidence="2">
    <location>
        <begin position="252"/>
        <end position="271"/>
    </location>
</feature>
<dbReference type="OrthoDB" id="2588230at2"/>
<dbReference type="RefSeq" id="WP_117777114.1">
    <property type="nucleotide sequence ID" value="NZ_JAWRJJ010000270.1"/>
</dbReference>
<name>A0A413FJR7_9FIRM</name>
<evidence type="ECO:0000313" key="5">
    <source>
        <dbReference type="Proteomes" id="UP000283880"/>
    </source>
</evidence>
<accession>A0A413FJR7</accession>
<evidence type="ECO:0000256" key="3">
    <source>
        <dbReference type="SAM" id="SignalP"/>
    </source>
</evidence>
<evidence type="ECO:0000313" key="4">
    <source>
        <dbReference type="EMBL" id="RGX32075.1"/>
    </source>
</evidence>
<feature type="region of interest" description="Disordered" evidence="1">
    <location>
        <begin position="216"/>
        <end position="235"/>
    </location>
</feature>
<keyword evidence="2" id="KW-1133">Transmembrane helix</keyword>
<gene>
    <name evidence="4" type="ORF">DWV29_04620</name>
</gene>
<comment type="caution">
    <text evidence="4">The sequence shown here is derived from an EMBL/GenBank/DDBJ whole genome shotgun (WGS) entry which is preliminary data.</text>
</comment>
<protein>
    <recommendedName>
        <fullName evidence="6">LPXTG cell wall anchor domain-containing protein</fullName>
    </recommendedName>
</protein>
<sequence length="280" mass="30391">MKKRWTAVAAAMLLTAAVGAGTAYAHDAEYGMWTGEQNGLLLGIVEEAGEDWAVLKEVKALPSGDKDGVNDRQLPPEEVPERLKVTDLRPYLISYNKVEKPQAGQCLLVSADLGKNGEWKALWPPYEVSSLDTSTLEFQADEDKNMYGAAWERFVHSGGKDYRFAFEHGDLSDTLYLQVPRDDGTMENQIIFQRENKIESQAADSLEAATDKETAAVQESAAAGQTEPETTPAAQAAGAETAQAEETGTASMGLETVLIAIAAGFFGGMVISRLRKNKKR</sequence>
<keyword evidence="2" id="KW-0472">Membrane</keyword>
<organism evidence="4 5">
    <name type="scientific">Enterocloster asparagiformis</name>
    <dbReference type="NCBI Taxonomy" id="333367"/>
    <lineage>
        <taxon>Bacteria</taxon>
        <taxon>Bacillati</taxon>
        <taxon>Bacillota</taxon>
        <taxon>Clostridia</taxon>
        <taxon>Lachnospirales</taxon>
        <taxon>Lachnospiraceae</taxon>
        <taxon>Enterocloster</taxon>
    </lineage>
</organism>
<dbReference type="AlphaFoldDB" id="A0A413FJR7"/>
<keyword evidence="2" id="KW-0812">Transmembrane</keyword>
<evidence type="ECO:0008006" key="6">
    <source>
        <dbReference type="Google" id="ProtNLM"/>
    </source>
</evidence>
<proteinExistence type="predicted"/>
<dbReference type="Proteomes" id="UP000283880">
    <property type="component" value="Unassembled WGS sequence"/>
</dbReference>